<evidence type="ECO:0000313" key="2">
    <source>
        <dbReference type="EMBL" id="ETR97474.1"/>
    </source>
</evidence>
<reference evidence="3" key="1">
    <citation type="journal article" date="2013" name="Ind. Biotechnol.">
        <title>Comparative genomics analysis of Trichoderma reesei strains.</title>
        <authorList>
            <person name="Koike H."/>
            <person name="Aerts A."/>
            <person name="LaButti K."/>
            <person name="Grigoriev I.V."/>
            <person name="Baker S.E."/>
        </authorList>
    </citation>
    <scope>NUCLEOTIDE SEQUENCE [LARGE SCALE GENOMIC DNA]</scope>
    <source>
        <strain evidence="3">ATCC 56765 / BCRC 32924 / NRRL 11460 / Rut C-30</strain>
    </source>
</reference>
<evidence type="ECO:0000313" key="3">
    <source>
        <dbReference type="Proteomes" id="UP000024376"/>
    </source>
</evidence>
<evidence type="ECO:0000259" key="1">
    <source>
        <dbReference type="Pfam" id="PF08975"/>
    </source>
</evidence>
<dbReference type="EMBL" id="KI911171">
    <property type="protein sequence ID" value="ETR97474.1"/>
    <property type="molecule type" value="Genomic_DNA"/>
</dbReference>
<proteinExistence type="predicted"/>
<accession>A0A024RWF9</accession>
<dbReference type="KEGG" id="trr:M419DRAFT_12745"/>
<feature type="domain" description="DUF1868" evidence="1">
    <location>
        <begin position="23"/>
        <end position="137"/>
    </location>
</feature>
<name>A0A024RWF9_HYPJR</name>
<dbReference type="Proteomes" id="UP000024376">
    <property type="component" value="Unassembled WGS sequence"/>
</dbReference>
<dbReference type="InterPro" id="IPR015069">
    <property type="entry name" value="2H-PEstase_DUF1868"/>
</dbReference>
<dbReference type="AlphaFoldDB" id="A0A024RWF9"/>
<dbReference type="HOGENOM" id="CLU_073317_0_0_1"/>
<sequence length="245" mass="27775">MAPTAANIPQSIHPATAQRAGEKFDTNGNVLPFPGNTIVCHLPQDSQLFKALLSIHEKLQQSRFTKFYALLPPTSWHMTVFEGVCDQRRKPGVWPKDLALDAPLQSCHDLFHEKLSKFDVGIQTPLRMAVTGIIMSKAGIRLDLAPIDATEEKRLRGLRDRLSELLQIRANGHESYVFHLALAYRVLPMSKNDGEELLALLKESYKNIPHEFELGIPEFCYFDDMFAFHRQFYLNQSAGGERSLK</sequence>
<dbReference type="Pfam" id="PF08975">
    <property type="entry name" value="2H-phosphodiest"/>
    <property type="match status" value="1"/>
</dbReference>
<dbReference type="Gene3D" id="3.90.1140.10">
    <property type="entry name" value="Cyclic phosphodiesterase"/>
    <property type="match status" value="1"/>
</dbReference>
<dbReference type="InterPro" id="IPR009097">
    <property type="entry name" value="Cyclic_Pdiesterase"/>
</dbReference>
<gene>
    <name evidence="2" type="ORF">M419DRAFT_12745</name>
</gene>
<protein>
    <submittedName>
        <fullName evidence="2">DUF1868-domain-containing protein</fullName>
    </submittedName>
</protein>
<dbReference type="SUPFAM" id="SSF55144">
    <property type="entry name" value="LigT-like"/>
    <property type="match status" value="1"/>
</dbReference>
<organism evidence="2 3">
    <name type="scientific">Hypocrea jecorina (strain ATCC 56765 / BCRC 32924 / NRRL 11460 / Rut C-30)</name>
    <name type="common">Trichoderma reesei</name>
    <dbReference type="NCBI Taxonomy" id="1344414"/>
    <lineage>
        <taxon>Eukaryota</taxon>
        <taxon>Fungi</taxon>
        <taxon>Dikarya</taxon>
        <taxon>Ascomycota</taxon>
        <taxon>Pezizomycotina</taxon>
        <taxon>Sordariomycetes</taxon>
        <taxon>Hypocreomycetidae</taxon>
        <taxon>Hypocreales</taxon>
        <taxon>Hypocreaceae</taxon>
        <taxon>Trichoderma</taxon>
    </lineage>
</organism>
<dbReference type="OrthoDB" id="2877829at2759"/>